<gene>
    <name evidence="1" type="ORF">BP6252_11163</name>
</gene>
<keyword evidence="2" id="KW-1185">Reference proteome</keyword>
<name>A0A3D8QPL2_9HELO</name>
<reference evidence="1 2" key="1">
    <citation type="journal article" date="2018" name="IMA Fungus">
        <title>IMA Genome-F 9: Draft genome sequence of Annulohypoxylon stygium, Aspergillus mulundensis, Berkeleyomyces basicola (syn. Thielaviopsis basicola), Ceratocystis smalleyi, two Cercospora beticola strains, Coleophoma cylindrospora, Fusarium fracticaudum, Phialophora cf. hyalina, and Morchella septimelata.</title>
        <authorList>
            <person name="Wingfield B.D."/>
            <person name="Bills G.F."/>
            <person name="Dong Y."/>
            <person name="Huang W."/>
            <person name="Nel W.J."/>
            <person name="Swalarsk-Parry B.S."/>
            <person name="Vaghefi N."/>
            <person name="Wilken P.M."/>
            <person name="An Z."/>
            <person name="de Beer Z.W."/>
            <person name="De Vos L."/>
            <person name="Chen L."/>
            <person name="Duong T.A."/>
            <person name="Gao Y."/>
            <person name="Hammerbacher A."/>
            <person name="Kikkert J.R."/>
            <person name="Li Y."/>
            <person name="Li H."/>
            <person name="Li K."/>
            <person name="Li Q."/>
            <person name="Liu X."/>
            <person name="Ma X."/>
            <person name="Naidoo K."/>
            <person name="Pethybridge S.J."/>
            <person name="Sun J."/>
            <person name="Steenkamp E.T."/>
            <person name="van der Nest M.A."/>
            <person name="van Wyk S."/>
            <person name="Wingfield M.J."/>
            <person name="Xiong C."/>
            <person name="Yue Q."/>
            <person name="Zhang X."/>
        </authorList>
    </citation>
    <scope>NUCLEOTIDE SEQUENCE [LARGE SCALE GENOMIC DNA]</scope>
    <source>
        <strain evidence="1 2">BP6252</strain>
    </source>
</reference>
<dbReference type="PANTHER" id="PTHR10622:SF10">
    <property type="entry name" value="HET DOMAIN-CONTAINING PROTEIN"/>
    <property type="match status" value="1"/>
</dbReference>
<accession>A0A3D8QPL2</accession>
<protein>
    <recommendedName>
        <fullName evidence="3">Heterokaryon incompatibility domain-containing protein</fullName>
    </recommendedName>
</protein>
<sequence>MRLINVITLQFEEFYGDRIPKYAILSHTWDEEEVTFQDWKDLKAASRKRGYHSAELSEAINSMFAWYRDAIVCYAFLSDVPHVDRSSQSPPPEFYQSRWFTRGWTLQELLAPIQVVFYSSDWNTIGERSSLASHISTVTGVDVIYLKGSPALASASISKKMSWLSRRTTTRVEDIAYCMLGIFDINMPLLYGEGSKAFLRLQEEIIKVSNDHTIFSWDWTPSVPKNWVSLLAPSPDTFRFSADYIKTQETRSVSTYSMTNAGLSIKLPIIQSWSHYFLVLNVEYSNGNPFQRACVPVAGISNLSSAGASKILQRSSFPPRVIMLYRDWSVGVEDIYVQSKIDETSLGPIPPHVPYTKAVLLTVGQINNLFNERTNADSGLHSTGRLISLENIDIQTYPHEDSFDPNTSLLLLSYQQGYAQYGGLLRLGSANRGCVLYFVFRVEGDSWICGVLPLNTWGTQRECRDLLSFINRCGRRNYQVQLASSRQIGATLCLDEFPSRNSSDFQVAHLTNFSPMMVENTGIPSSKIDQADDSGVPNSWRHQTNIWKLNGERGKLVNVESIIRSIELEFV</sequence>
<organism evidence="1 2">
    <name type="scientific">Coleophoma cylindrospora</name>
    <dbReference type="NCBI Taxonomy" id="1849047"/>
    <lineage>
        <taxon>Eukaryota</taxon>
        <taxon>Fungi</taxon>
        <taxon>Dikarya</taxon>
        <taxon>Ascomycota</taxon>
        <taxon>Pezizomycotina</taxon>
        <taxon>Leotiomycetes</taxon>
        <taxon>Helotiales</taxon>
        <taxon>Dermateaceae</taxon>
        <taxon>Coleophoma</taxon>
    </lineage>
</organism>
<dbReference type="PANTHER" id="PTHR10622">
    <property type="entry name" value="HET DOMAIN-CONTAINING PROTEIN"/>
    <property type="match status" value="1"/>
</dbReference>
<dbReference type="EMBL" id="PDLM01000013">
    <property type="protein sequence ID" value="RDW63618.1"/>
    <property type="molecule type" value="Genomic_DNA"/>
</dbReference>
<comment type="caution">
    <text evidence="1">The sequence shown here is derived from an EMBL/GenBank/DDBJ whole genome shotgun (WGS) entry which is preliminary data.</text>
</comment>
<dbReference type="Proteomes" id="UP000256645">
    <property type="component" value="Unassembled WGS sequence"/>
</dbReference>
<dbReference type="OrthoDB" id="3529965at2759"/>
<proteinExistence type="predicted"/>
<dbReference type="AlphaFoldDB" id="A0A3D8QPL2"/>
<dbReference type="STRING" id="1849047.A0A3D8QPL2"/>
<evidence type="ECO:0008006" key="3">
    <source>
        <dbReference type="Google" id="ProtNLM"/>
    </source>
</evidence>
<evidence type="ECO:0000313" key="2">
    <source>
        <dbReference type="Proteomes" id="UP000256645"/>
    </source>
</evidence>
<evidence type="ECO:0000313" key="1">
    <source>
        <dbReference type="EMBL" id="RDW63618.1"/>
    </source>
</evidence>